<evidence type="ECO:0000313" key="2">
    <source>
        <dbReference type="Proteomes" id="UP000618818"/>
    </source>
</evidence>
<name>A0ABR8N8U2_9ACTN</name>
<evidence type="ECO:0000313" key="1">
    <source>
        <dbReference type="EMBL" id="MBD3924564.1"/>
    </source>
</evidence>
<reference evidence="1 2" key="1">
    <citation type="submission" date="2020-09" db="EMBL/GenBank/DDBJ databases">
        <title>novel species in genus Nocardioides.</title>
        <authorList>
            <person name="Zhang G."/>
        </authorList>
    </citation>
    <scope>NUCLEOTIDE SEQUENCE [LARGE SCALE GENOMIC DNA]</scope>
    <source>
        <strain evidence="1 2">KCTC 39551</strain>
    </source>
</reference>
<organism evidence="1 2">
    <name type="scientific">Nocardioides cavernae</name>
    <dbReference type="NCBI Taxonomy" id="1921566"/>
    <lineage>
        <taxon>Bacteria</taxon>
        <taxon>Bacillati</taxon>
        <taxon>Actinomycetota</taxon>
        <taxon>Actinomycetes</taxon>
        <taxon>Propionibacteriales</taxon>
        <taxon>Nocardioidaceae</taxon>
        <taxon>Nocardioides</taxon>
    </lineage>
</organism>
<sequence>MTKPQFDPTGVVRLRRQLIADGMTDNQITSLVRAKVLKRVRYGAFVDHAVWDDLSPEDRHRVLARAVLARAHTSTALTHVSSIIERGIPLWGFTLDVVHTTRTGPERAGRRQGDWAPHRGVLGEDDHEEINGVVISTAARSAFELTTISDVERSLVAVNRLLHAGAMTMADFMEQVECHQRWPGSLTSDLVLRLADPRLESVGEDRFSYLAYRQGLPKPEPQFEVFDEDGTLVARVDFAWPEHGVFVEFDGKVKYERYRRDGETLDEFLMREKAREELVCLLTGWTCIRITWADLARPERLATRIRGVIAARRKQVA</sequence>
<dbReference type="RefSeq" id="WP_191194322.1">
    <property type="nucleotide sequence ID" value="NZ_JACXYZ010000001.1"/>
</dbReference>
<gene>
    <name evidence="1" type="ORF">IEZ26_08035</name>
</gene>
<keyword evidence="2" id="KW-1185">Reference proteome</keyword>
<evidence type="ECO:0008006" key="3">
    <source>
        <dbReference type="Google" id="ProtNLM"/>
    </source>
</evidence>
<comment type="caution">
    <text evidence="1">The sequence shown here is derived from an EMBL/GenBank/DDBJ whole genome shotgun (WGS) entry which is preliminary data.</text>
</comment>
<dbReference type="EMBL" id="JACXYZ010000001">
    <property type="protein sequence ID" value="MBD3924564.1"/>
    <property type="molecule type" value="Genomic_DNA"/>
</dbReference>
<protein>
    <recommendedName>
        <fullName evidence="3">Type IV toxin-antitoxin system AbiEi family antitoxin domain-containing protein</fullName>
    </recommendedName>
</protein>
<accession>A0ABR8N8U2</accession>
<proteinExistence type="predicted"/>
<dbReference type="Proteomes" id="UP000618818">
    <property type="component" value="Unassembled WGS sequence"/>
</dbReference>